<name>A0A2H3L935_9CHLR</name>
<accession>A0A2H3L935</accession>
<dbReference type="EMBL" id="LYXE01000090">
    <property type="protein sequence ID" value="PDV98816.1"/>
    <property type="molecule type" value="Genomic_DNA"/>
</dbReference>
<proteinExistence type="predicted"/>
<organism evidence="1 2">
    <name type="scientific">Candidatus Chloroploca asiatica</name>
    <dbReference type="NCBI Taxonomy" id="1506545"/>
    <lineage>
        <taxon>Bacteria</taxon>
        <taxon>Bacillati</taxon>
        <taxon>Chloroflexota</taxon>
        <taxon>Chloroflexia</taxon>
        <taxon>Chloroflexales</taxon>
        <taxon>Chloroflexineae</taxon>
        <taxon>Oscillochloridaceae</taxon>
        <taxon>Candidatus Chloroploca</taxon>
    </lineage>
</organism>
<evidence type="ECO:0000313" key="1">
    <source>
        <dbReference type="EMBL" id="PDV98816.1"/>
    </source>
</evidence>
<evidence type="ECO:0008006" key="3">
    <source>
        <dbReference type="Google" id="ProtNLM"/>
    </source>
</evidence>
<keyword evidence="2" id="KW-1185">Reference proteome</keyword>
<dbReference type="AlphaFoldDB" id="A0A2H3L935"/>
<dbReference type="Proteomes" id="UP000220922">
    <property type="component" value="Unassembled WGS sequence"/>
</dbReference>
<evidence type="ECO:0000313" key="2">
    <source>
        <dbReference type="Proteomes" id="UP000220922"/>
    </source>
</evidence>
<gene>
    <name evidence="1" type="ORF">A9Q02_02470</name>
</gene>
<dbReference type="OrthoDB" id="138740at2"/>
<dbReference type="RefSeq" id="WP_097653268.1">
    <property type="nucleotide sequence ID" value="NZ_LYXE01000090.1"/>
</dbReference>
<comment type="caution">
    <text evidence="1">The sequence shown here is derived from an EMBL/GenBank/DDBJ whole genome shotgun (WGS) entry which is preliminary data.</text>
</comment>
<protein>
    <recommendedName>
        <fullName evidence="3">NB-ARC domain-containing protein</fullName>
    </recommendedName>
</protein>
<sequence length="457" mass="51386">MASEKPACLVAHTAELEQLHERLDNLQRGAVPLRCLVNLCGVYGIGKRTLLVHLDQRTLLPDDIVKLRLALPILPPSARFVPLALKQALLDQIAACHPALTISPAPINDLNADAALTGLAGQLIEQSTCCLLLLDATVRGTPIAFNWLERGLLLPLVRTDHVIATIISRSPLRWREFDTRRRAEIMVLAPLSLEETALHLQLSIPEAEIIYGLTSGLPLANELALQMQAYLPVPSEWKTDNKADLMDQILDALYELVGPDLSPMLQCALEVLSVVREFSVPLMQRLIQHTCGTTSETTRQTFLLLMVKQLQELDLVIWDQASLSYRVAPTLRRIIGTYVRYTDPERYETIRQLVTDYYRQMLDEVLVSRHIHLVEFLWHLLDTPVPGEHRPANVLRGLVTRYLVSPDGRQIDDEEMSQLQMYLVTDPDLPAVLRRYGTHSQELVAMLEAQLSNDVAA</sequence>
<reference evidence="1" key="1">
    <citation type="submission" date="2016-05" db="EMBL/GenBank/DDBJ databases">
        <authorList>
            <person name="Lavstsen T."/>
            <person name="Jespersen J.S."/>
        </authorList>
    </citation>
    <scope>NUCLEOTIDE SEQUENCE [LARGE SCALE GENOMIC DNA]</scope>
    <source>
        <strain evidence="1">B7-9</strain>
    </source>
</reference>